<evidence type="ECO:0000313" key="2">
    <source>
        <dbReference type="EMBL" id="RPD38414.1"/>
    </source>
</evidence>
<name>A0A3N4M5A6_9BACT</name>
<dbReference type="Pfam" id="PF14302">
    <property type="entry name" value="DUF4377"/>
    <property type="match status" value="1"/>
</dbReference>
<proteinExistence type="predicted"/>
<organism evidence="2 3">
    <name type="scientific">Chitinophaga barathri</name>
    <dbReference type="NCBI Taxonomy" id="1647451"/>
    <lineage>
        <taxon>Bacteria</taxon>
        <taxon>Pseudomonadati</taxon>
        <taxon>Bacteroidota</taxon>
        <taxon>Chitinophagia</taxon>
        <taxon>Chitinophagales</taxon>
        <taxon>Chitinophagaceae</taxon>
        <taxon>Chitinophaga</taxon>
    </lineage>
</organism>
<protein>
    <submittedName>
        <fullName evidence="2">DUF4377 domain-containing protein</fullName>
    </submittedName>
</protein>
<dbReference type="PROSITE" id="PS51257">
    <property type="entry name" value="PROKAR_LIPOPROTEIN"/>
    <property type="match status" value="1"/>
</dbReference>
<comment type="caution">
    <text evidence="2">The sequence shown here is derived from an EMBL/GenBank/DDBJ whole genome shotgun (WGS) entry which is preliminary data.</text>
</comment>
<gene>
    <name evidence="2" type="ORF">EG028_24395</name>
</gene>
<evidence type="ECO:0000259" key="1">
    <source>
        <dbReference type="Pfam" id="PF14302"/>
    </source>
</evidence>
<sequence length="232" mass="25693">MKQHHIMMLAGALVFAACQNSTKTAGKDSTEVIQTSPAEGYYEASLAAASSPGRLIGLTLRPTNDVEMTTDYLNATPEIIQMGNWSTLDSGKIFITLVTVGSGNPDKDTLIFRQDGESLRYTGTDYGTDGLTLTKKEKPAPANKELVVWVKAEEECDRGPGFGKTKCYQVQYGDKMMGETWDKLMEPIEGFTFEKGNIYKLRVNRIPRDPKIQDVGAYEYKLVEVVSKEKAK</sequence>
<keyword evidence="3" id="KW-1185">Reference proteome</keyword>
<dbReference type="Proteomes" id="UP000279089">
    <property type="component" value="Unassembled WGS sequence"/>
</dbReference>
<evidence type="ECO:0000313" key="3">
    <source>
        <dbReference type="Proteomes" id="UP000279089"/>
    </source>
</evidence>
<reference evidence="3" key="1">
    <citation type="submission" date="2018-11" db="EMBL/GenBank/DDBJ databases">
        <title>Chitinophaga lutea sp.nov., isolate from arsenic contaminated soil.</title>
        <authorList>
            <person name="Zong Y."/>
        </authorList>
    </citation>
    <scope>NUCLEOTIDE SEQUENCE [LARGE SCALE GENOMIC DNA]</scope>
    <source>
        <strain evidence="3">YLT18</strain>
    </source>
</reference>
<dbReference type="Gene3D" id="2.40.128.640">
    <property type="match status" value="1"/>
</dbReference>
<accession>A0A3N4M5A6</accession>
<feature type="domain" description="DUF4377" evidence="1">
    <location>
        <begin position="154"/>
        <end position="228"/>
    </location>
</feature>
<dbReference type="AlphaFoldDB" id="A0A3N4M5A6"/>
<dbReference type="RefSeq" id="WP_123864785.1">
    <property type="nucleotide sequence ID" value="NZ_QXZY01000015.1"/>
</dbReference>
<dbReference type="EMBL" id="RMBX01000015">
    <property type="protein sequence ID" value="RPD38414.1"/>
    <property type="molecule type" value="Genomic_DNA"/>
</dbReference>
<dbReference type="InterPro" id="IPR025485">
    <property type="entry name" value="DUF4377"/>
</dbReference>